<keyword evidence="3" id="KW-0547">Nucleotide-binding</keyword>
<dbReference type="InterPro" id="IPR011611">
    <property type="entry name" value="PfkB_dom"/>
</dbReference>
<dbReference type="Gene3D" id="3.40.1190.20">
    <property type="match status" value="1"/>
</dbReference>
<organism evidence="8 9">
    <name type="scientific">Puniceispirillum marinum (strain IMCC1322)</name>
    <dbReference type="NCBI Taxonomy" id="488538"/>
    <lineage>
        <taxon>Bacteria</taxon>
        <taxon>Pseudomonadati</taxon>
        <taxon>Pseudomonadota</taxon>
        <taxon>Alphaproteobacteria</taxon>
        <taxon>Candidatus Puniceispirillales</taxon>
        <taxon>Candidatus Puniceispirillaceae</taxon>
        <taxon>Candidatus Puniceispirillum</taxon>
    </lineage>
</organism>
<evidence type="ECO:0000259" key="7">
    <source>
        <dbReference type="Pfam" id="PF09863"/>
    </source>
</evidence>
<dbReference type="RefSeq" id="WP_013045146.1">
    <property type="nucleotide sequence ID" value="NC_014010.1"/>
</dbReference>
<dbReference type="InterPro" id="IPR050306">
    <property type="entry name" value="PfkB_Carbo_kinase"/>
</dbReference>
<dbReference type="Gene3D" id="3.20.20.70">
    <property type="entry name" value="Aldolase class I"/>
    <property type="match status" value="1"/>
</dbReference>
<protein>
    <submittedName>
        <fullName evidence="8">Myo-inositol catabolism IolC protein</fullName>
        <ecNumber evidence="8">2.7.1.92</ecNumber>
    </submittedName>
</protein>
<dbReference type="PROSITE" id="PS00584">
    <property type="entry name" value="PFKB_KINASES_2"/>
    <property type="match status" value="1"/>
</dbReference>
<dbReference type="Pfam" id="PF09863">
    <property type="entry name" value="DUF2090"/>
    <property type="match status" value="1"/>
</dbReference>
<proteinExistence type="inferred from homology"/>
<name>D5BQ18_PUNMI</name>
<dbReference type="NCBIfam" id="TIGR04382">
    <property type="entry name" value="myo_inos_iolC_N"/>
    <property type="match status" value="1"/>
</dbReference>
<dbReference type="PANTHER" id="PTHR43085">
    <property type="entry name" value="HEXOKINASE FAMILY MEMBER"/>
    <property type="match status" value="1"/>
</dbReference>
<gene>
    <name evidence="8" type="ordered locus">SAR116_0273</name>
</gene>
<dbReference type="Pfam" id="PF00294">
    <property type="entry name" value="PfkB"/>
    <property type="match status" value="1"/>
</dbReference>
<evidence type="ECO:0000256" key="4">
    <source>
        <dbReference type="ARBA" id="ARBA00022777"/>
    </source>
</evidence>
<sequence>MPNTAMPEPKLDVICIGRSSVDLYGSQIGGRLEDMAGFAKYIGGSPTNISIGASRLGLKSAVITRVGDEHMGRFIREQLVAEGVDVSGVITDPVRLTALVLLGIRDNAQFPLIFYRENCADMGLVEDEIDPVFIASARAVLVTGTHFSTPQVAAASMKAIRLARAAGRKVAFDIDYRPNLWALGGHNDGESRFVESAYVTEHLRPILSECDLIVGTEEEWHIAGGSTDTLAALASVRAFSDATMVCKRGALGCTVFAGKDDNDVAQEPVQIRGWDAGITVPVQKIDVFNVLGAGDGFMAGFLRGWLRGESLATAASYANGCGALAVSRHGCAPAYPSFAELSHLLTHGSSEFALRKDTQLSQLHWATTRRRRWHKLAAFAFDHRHQFVAMAKQHGRDEAAIDEFKLLALEAAAKVIGAAGEEGSQTMGILVDDRLGRSALHKASDLDCWIGRPIEESGVFPLSLEEAPDIGSRLAQWPANHCVKVLLPFRTDDSSDIIDGHEKLIVQLFDACQQTNHEMLLEIITARPDKPTAVDQVPQIIERMYELDVFPDWWKLEPVDKPEFWTQCGDIVRKHDPHVQGIIVLGKEAPSDVLAGAFAAAKTEPLVKGFAIGRTIFADVAASWFKGELTDAAARDSMADKYSNLIALWNKAGA</sequence>
<dbReference type="EC" id="2.7.1.92" evidence="8"/>
<keyword evidence="9" id="KW-1185">Reference proteome</keyword>
<dbReference type="InterPro" id="IPR029056">
    <property type="entry name" value="Ribokinase-like"/>
</dbReference>
<dbReference type="STRING" id="488538.SAR116_0273"/>
<evidence type="ECO:0000313" key="8">
    <source>
        <dbReference type="EMBL" id="ADE38516.1"/>
    </source>
</evidence>
<keyword evidence="2 8" id="KW-0808">Transferase</keyword>
<dbReference type="CDD" id="cd01166">
    <property type="entry name" value="KdgK"/>
    <property type="match status" value="1"/>
</dbReference>
<dbReference type="InterPro" id="IPR023314">
    <property type="entry name" value="Myo_inos_IolC-like_sf"/>
</dbReference>
<feature type="domain" description="Carbohydrate kinase PfkB" evidence="6">
    <location>
        <begin position="12"/>
        <end position="335"/>
    </location>
</feature>
<dbReference type="AlphaFoldDB" id="D5BQ18"/>
<dbReference type="EMBL" id="CP001751">
    <property type="protein sequence ID" value="ADE38516.1"/>
    <property type="molecule type" value="Genomic_DNA"/>
</dbReference>
<evidence type="ECO:0000259" key="6">
    <source>
        <dbReference type="Pfam" id="PF00294"/>
    </source>
</evidence>
<dbReference type="Proteomes" id="UP000007460">
    <property type="component" value="Chromosome"/>
</dbReference>
<dbReference type="InterPro" id="IPR018659">
    <property type="entry name" value="DUF2090"/>
</dbReference>
<dbReference type="PANTHER" id="PTHR43085:SF49">
    <property type="entry name" value="5-DEHYDRO-2-DEOXYGLUCONOKINASE"/>
    <property type="match status" value="1"/>
</dbReference>
<keyword evidence="4" id="KW-0418">Kinase</keyword>
<evidence type="ECO:0000256" key="2">
    <source>
        <dbReference type="ARBA" id="ARBA00022679"/>
    </source>
</evidence>
<dbReference type="InterPro" id="IPR002173">
    <property type="entry name" value="Carboh/pur_kinase_PfkB_CS"/>
</dbReference>
<accession>D5BQ18</accession>
<evidence type="ECO:0000256" key="3">
    <source>
        <dbReference type="ARBA" id="ARBA00022741"/>
    </source>
</evidence>
<dbReference type="SUPFAM" id="SSF53613">
    <property type="entry name" value="Ribokinase-like"/>
    <property type="match status" value="1"/>
</dbReference>
<evidence type="ECO:0000256" key="5">
    <source>
        <dbReference type="ARBA" id="ARBA00022840"/>
    </source>
</evidence>
<dbReference type="GO" id="GO:0005524">
    <property type="term" value="F:ATP binding"/>
    <property type="evidence" value="ECO:0007669"/>
    <property type="project" value="UniProtKB-KW"/>
</dbReference>
<dbReference type="Gene3D" id="2.20.150.10">
    <property type="entry name" value="putative 5-dehydro-2- deoxygluconokinase"/>
    <property type="match status" value="1"/>
</dbReference>
<dbReference type="InterPro" id="IPR013785">
    <property type="entry name" value="Aldolase_TIM"/>
</dbReference>
<dbReference type="InterPro" id="IPR030830">
    <property type="entry name" value="Myo_inos_IolC"/>
</dbReference>
<comment type="similarity">
    <text evidence="1">Belongs to the carbohydrate kinase PfkB family.</text>
</comment>
<evidence type="ECO:0000313" key="9">
    <source>
        <dbReference type="Proteomes" id="UP000007460"/>
    </source>
</evidence>
<dbReference type="HOGENOM" id="CLU_027634_6_0_5"/>
<dbReference type="KEGG" id="apb:SAR116_0273"/>
<keyword evidence="5" id="KW-0067">ATP-binding</keyword>
<feature type="domain" description="DUF2090" evidence="7">
    <location>
        <begin position="340"/>
        <end position="652"/>
    </location>
</feature>
<evidence type="ECO:0000256" key="1">
    <source>
        <dbReference type="ARBA" id="ARBA00010688"/>
    </source>
</evidence>
<reference evidence="8 9" key="1">
    <citation type="journal article" date="2010" name="J. Bacteriol.">
        <title>Complete genome sequence of "Candidatus Puniceispirillum marinum" IMCC1322, a representative of the SAR116 clade in the Alphaproteobacteria.</title>
        <authorList>
            <person name="Oh H.M."/>
            <person name="Kwon K.K."/>
            <person name="Kang I."/>
            <person name="Kang S.G."/>
            <person name="Lee J.H."/>
            <person name="Kim S.J."/>
            <person name="Cho J.C."/>
        </authorList>
    </citation>
    <scope>NUCLEOTIDE SEQUENCE [LARGE SCALE GENOMIC DNA]</scope>
    <source>
        <strain evidence="8 9">IMCC1322</strain>
    </source>
</reference>
<dbReference type="eggNOG" id="COG0524">
    <property type="taxonomic scope" value="Bacteria"/>
</dbReference>
<dbReference type="eggNOG" id="COG3892">
    <property type="taxonomic scope" value="Bacteria"/>
</dbReference>
<dbReference type="GO" id="GO:0047590">
    <property type="term" value="F:5-dehydro-2-deoxygluconokinase activity"/>
    <property type="evidence" value="ECO:0007669"/>
    <property type="project" value="UniProtKB-EC"/>
</dbReference>